<accession>A0A9X0D083</accession>
<protein>
    <submittedName>
        <fullName evidence="2">Uncharacterized protein</fullName>
    </submittedName>
</protein>
<evidence type="ECO:0000313" key="2">
    <source>
        <dbReference type="EMBL" id="KAJ7381971.1"/>
    </source>
</evidence>
<feature type="transmembrane region" description="Helical" evidence="1">
    <location>
        <begin position="174"/>
        <end position="194"/>
    </location>
</feature>
<dbReference type="OrthoDB" id="5988970at2759"/>
<comment type="caution">
    <text evidence="2">The sequence shown here is derived from an EMBL/GenBank/DDBJ whole genome shotgun (WGS) entry which is preliminary data.</text>
</comment>
<keyword evidence="1" id="KW-1133">Transmembrane helix</keyword>
<gene>
    <name evidence="2" type="ORF">OS493_037948</name>
</gene>
<evidence type="ECO:0000313" key="3">
    <source>
        <dbReference type="Proteomes" id="UP001163046"/>
    </source>
</evidence>
<reference evidence="2" key="1">
    <citation type="submission" date="2023-01" db="EMBL/GenBank/DDBJ databases">
        <title>Genome assembly of the deep-sea coral Lophelia pertusa.</title>
        <authorList>
            <person name="Herrera S."/>
            <person name="Cordes E."/>
        </authorList>
    </citation>
    <scope>NUCLEOTIDE SEQUENCE</scope>
    <source>
        <strain evidence="2">USNM1676648</strain>
        <tissue evidence="2">Polyp</tissue>
    </source>
</reference>
<keyword evidence="3" id="KW-1185">Reference proteome</keyword>
<evidence type="ECO:0000256" key="1">
    <source>
        <dbReference type="SAM" id="Phobius"/>
    </source>
</evidence>
<proteinExistence type="predicted"/>
<keyword evidence="1" id="KW-0472">Membrane</keyword>
<keyword evidence="1" id="KW-0812">Transmembrane</keyword>
<dbReference type="AlphaFoldDB" id="A0A9X0D083"/>
<sequence length="204" mass="22197">MKQNISHIQSAGYKMVKENERKISYVGSSNSSIITQDQNATELWLAIRKLSTMNASVSEQLIDVQQEIVKLDQKVINISKTSGPRGPPGYNGTQGLPGTFGVPGYNGTQGLPGPPGSSVSGKLSLCSYMTAGKKFLGVNCDSNDAKFVVMSSTESGGKRTYKCKCDMTLGMWRLYYVLLHSLLGMSNLILQGIVSCQLQPKYQR</sequence>
<dbReference type="EMBL" id="MU825953">
    <property type="protein sequence ID" value="KAJ7381971.1"/>
    <property type="molecule type" value="Genomic_DNA"/>
</dbReference>
<organism evidence="2 3">
    <name type="scientific">Desmophyllum pertusum</name>
    <dbReference type="NCBI Taxonomy" id="174260"/>
    <lineage>
        <taxon>Eukaryota</taxon>
        <taxon>Metazoa</taxon>
        <taxon>Cnidaria</taxon>
        <taxon>Anthozoa</taxon>
        <taxon>Hexacorallia</taxon>
        <taxon>Scleractinia</taxon>
        <taxon>Caryophylliina</taxon>
        <taxon>Caryophylliidae</taxon>
        <taxon>Desmophyllum</taxon>
    </lineage>
</organism>
<name>A0A9X0D083_9CNID</name>
<dbReference type="Proteomes" id="UP001163046">
    <property type="component" value="Unassembled WGS sequence"/>
</dbReference>